<feature type="region of interest" description="Disordered" evidence="1">
    <location>
        <begin position="1"/>
        <end position="23"/>
    </location>
</feature>
<evidence type="ECO:0000313" key="3">
    <source>
        <dbReference type="Proteomes" id="UP001516023"/>
    </source>
</evidence>
<comment type="caution">
    <text evidence="2">The sequence shown here is derived from an EMBL/GenBank/DDBJ whole genome shotgun (WGS) entry which is preliminary data.</text>
</comment>
<protein>
    <submittedName>
        <fullName evidence="2">Uncharacterized protein</fullName>
    </submittedName>
</protein>
<feature type="compositionally biased region" description="Basic residues" evidence="1">
    <location>
        <begin position="118"/>
        <end position="136"/>
    </location>
</feature>
<evidence type="ECO:0000313" key="2">
    <source>
        <dbReference type="EMBL" id="KAL3805360.1"/>
    </source>
</evidence>
<dbReference type="AlphaFoldDB" id="A0ABD3QY56"/>
<sequence>MEIDSKRRSDGTIKSCSGGGCRGSQQYRSSLDEQLALATSTLTVGPSTVTKLDIDNTSFVMPPLHKLHPNLYNNSMRDVFMDDSRNESNTQSAQGVPGFPDFPSFWTGEPSLQQRCQHDKRKKQGTACKKSPKRRRLVRKAVNTPYGSIPSTSSFTSSPNVVATTKAIKRKARADRKFIRLEKCLKLKEKRNRKKNMGELCRGIASMCK</sequence>
<name>A0ABD3QY56_9STRA</name>
<evidence type="ECO:0000256" key="1">
    <source>
        <dbReference type="SAM" id="MobiDB-lite"/>
    </source>
</evidence>
<feature type="compositionally biased region" description="Basic and acidic residues" evidence="1">
    <location>
        <begin position="1"/>
        <end position="11"/>
    </location>
</feature>
<dbReference type="EMBL" id="JABMIG020000003">
    <property type="protein sequence ID" value="KAL3805360.1"/>
    <property type="molecule type" value="Genomic_DNA"/>
</dbReference>
<keyword evidence="3" id="KW-1185">Reference proteome</keyword>
<proteinExistence type="predicted"/>
<accession>A0ABD3QY56</accession>
<dbReference type="Proteomes" id="UP001516023">
    <property type="component" value="Unassembled WGS sequence"/>
</dbReference>
<feature type="region of interest" description="Disordered" evidence="1">
    <location>
        <begin position="115"/>
        <end position="136"/>
    </location>
</feature>
<gene>
    <name evidence="2" type="ORF">HJC23_009067</name>
</gene>
<organism evidence="2 3">
    <name type="scientific">Cyclotella cryptica</name>
    <dbReference type="NCBI Taxonomy" id="29204"/>
    <lineage>
        <taxon>Eukaryota</taxon>
        <taxon>Sar</taxon>
        <taxon>Stramenopiles</taxon>
        <taxon>Ochrophyta</taxon>
        <taxon>Bacillariophyta</taxon>
        <taxon>Coscinodiscophyceae</taxon>
        <taxon>Thalassiosirophycidae</taxon>
        <taxon>Stephanodiscales</taxon>
        <taxon>Stephanodiscaceae</taxon>
        <taxon>Cyclotella</taxon>
    </lineage>
</organism>
<reference evidence="2 3" key="1">
    <citation type="journal article" date="2020" name="G3 (Bethesda)">
        <title>Improved Reference Genome for Cyclotella cryptica CCMP332, a Model for Cell Wall Morphogenesis, Salinity Adaptation, and Lipid Production in Diatoms (Bacillariophyta).</title>
        <authorList>
            <person name="Roberts W.R."/>
            <person name="Downey K.M."/>
            <person name="Ruck E.C."/>
            <person name="Traller J.C."/>
            <person name="Alverson A.J."/>
        </authorList>
    </citation>
    <scope>NUCLEOTIDE SEQUENCE [LARGE SCALE GENOMIC DNA]</scope>
    <source>
        <strain evidence="2 3">CCMP332</strain>
    </source>
</reference>